<dbReference type="Proteomes" id="UP000198620">
    <property type="component" value="Unassembled WGS sequence"/>
</dbReference>
<reference evidence="6 7" key="1">
    <citation type="submission" date="2016-10" db="EMBL/GenBank/DDBJ databases">
        <authorList>
            <person name="de Groot N.N."/>
        </authorList>
    </citation>
    <scope>NUCLEOTIDE SEQUENCE [LARGE SCALE GENOMIC DNA]</scope>
    <source>
        <strain evidence="6 7">Nv1</strain>
    </source>
</reference>
<accession>A0A1H7QCI7</accession>
<comment type="similarity">
    <text evidence="5">Belongs to the YciB family.</text>
</comment>
<dbReference type="STRING" id="1233.SAMN05216387_11151"/>
<keyword evidence="3 5" id="KW-1133">Transmembrane helix</keyword>
<organism evidence="6 7">
    <name type="scientific">Nitrosovibrio tenuis</name>
    <dbReference type="NCBI Taxonomy" id="1233"/>
    <lineage>
        <taxon>Bacteria</taxon>
        <taxon>Pseudomonadati</taxon>
        <taxon>Pseudomonadota</taxon>
        <taxon>Betaproteobacteria</taxon>
        <taxon>Nitrosomonadales</taxon>
        <taxon>Nitrosomonadaceae</taxon>
        <taxon>Nitrosovibrio</taxon>
    </lineage>
</organism>
<dbReference type="AlphaFoldDB" id="A0A1H7QCI7"/>
<feature type="transmembrane region" description="Helical" evidence="5">
    <location>
        <begin position="80"/>
        <end position="96"/>
    </location>
</feature>
<sequence>MKFLFDLFPVILFFVTFKIYGIYAATAVAIAATFGQIGWVWFRHRKVDTMLWVSLVIIVIFGSATLILQDETFIKWKPSVLYWLFAVALLSAQAVFKKNLIRVMMKEQIALPEPVWTRLNASWAGFFALMGGANLYVAFNYSTETWVNFKLFGFMGLMLAFILLQGLMLAKYMEDKEDKET</sequence>
<dbReference type="HAMAP" id="MF_00189">
    <property type="entry name" value="YciB"/>
    <property type="match status" value="1"/>
</dbReference>
<feature type="transmembrane region" description="Helical" evidence="5">
    <location>
        <begin position="20"/>
        <end position="42"/>
    </location>
</feature>
<evidence type="ECO:0000313" key="7">
    <source>
        <dbReference type="Proteomes" id="UP000198620"/>
    </source>
</evidence>
<feature type="transmembrane region" description="Helical" evidence="5">
    <location>
        <begin position="151"/>
        <end position="170"/>
    </location>
</feature>
<evidence type="ECO:0000256" key="5">
    <source>
        <dbReference type="HAMAP-Rule" id="MF_00189"/>
    </source>
</evidence>
<feature type="transmembrane region" description="Helical" evidence="5">
    <location>
        <begin position="117"/>
        <end position="139"/>
    </location>
</feature>
<dbReference type="NCBIfam" id="TIGR00997">
    <property type="entry name" value="ispZ"/>
    <property type="match status" value="1"/>
</dbReference>
<keyword evidence="4 5" id="KW-0472">Membrane</keyword>
<dbReference type="Pfam" id="PF04279">
    <property type="entry name" value="IspA"/>
    <property type="match status" value="1"/>
</dbReference>
<keyword evidence="5" id="KW-0997">Cell inner membrane</keyword>
<dbReference type="RefSeq" id="WP_090829236.1">
    <property type="nucleotide sequence ID" value="NZ_FOBH01000011.1"/>
</dbReference>
<feature type="transmembrane region" description="Helical" evidence="5">
    <location>
        <begin position="49"/>
        <end position="68"/>
    </location>
</feature>
<evidence type="ECO:0000256" key="2">
    <source>
        <dbReference type="ARBA" id="ARBA00022692"/>
    </source>
</evidence>
<keyword evidence="7" id="KW-1185">Reference proteome</keyword>
<dbReference type="OrthoDB" id="9788219at2"/>
<keyword evidence="2 5" id="KW-0812">Transmembrane</keyword>
<evidence type="ECO:0000256" key="4">
    <source>
        <dbReference type="ARBA" id="ARBA00023136"/>
    </source>
</evidence>
<dbReference type="GO" id="GO:0005886">
    <property type="term" value="C:plasma membrane"/>
    <property type="evidence" value="ECO:0007669"/>
    <property type="project" value="UniProtKB-SubCell"/>
</dbReference>
<proteinExistence type="inferred from homology"/>
<dbReference type="PANTHER" id="PTHR36917:SF1">
    <property type="entry name" value="INNER MEMBRANE-SPANNING PROTEIN YCIB"/>
    <property type="match status" value="1"/>
</dbReference>
<dbReference type="NCBIfam" id="NF001325">
    <property type="entry name" value="PRK00259.1-3"/>
    <property type="match status" value="1"/>
</dbReference>
<name>A0A1H7QCI7_9PROT</name>
<evidence type="ECO:0000256" key="1">
    <source>
        <dbReference type="ARBA" id="ARBA00022475"/>
    </source>
</evidence>
<dbReference type="PANTHER" id="PTHR36917">
    <property type="entry name" value="INTRACELLULAR SEPTATION PROTEIN A-RELATED"/>
    <property type="match status" value="1"/>
</dbReference>
<dbReference type="EMBL" id="FOBH01000011">
    <property type="protein sequence ID" value="SEL44997.1"/>
    <property type="molecule type" value="Genomic_DNA"/>
</dbReference>
<keyword evidence="1 5" id="KW-1003">Cell membrane</keyword>
<protein>
    <recommendedName>
        <fullName evidence="5">Inner membrane-spanning protein YciB</fullName>
    </recommendedName>
</protein>
<evidence type="ECO:0000313" key="6">
    <source>
        <dbReference type="EMBL" id="SEL44997.1"/>
    </source>
</evidence>
<comment type="function">
    <text evidence="5">Plays a role in cell envelope biogenesis, maintenance of cell envelope integrity and membrane homeostasis.</text>
</comment>
<gene>
    <name evidence="5" type="primary">yciB</name>
    <name evidence="6" type="ORF">SAMN05216387_11151</name>
</gene>
<comment type="subcellular location">
    <subcellularLocation>
        <location evidence="5">Cell inner membrane</location>
        <topology evidence="5">Multi-pass membrane protein</topology>
    </subcellularLocation>
</comment>
<evidence type="ECO:0000256" key="3">
    <source>
        <dbReference type="ARBA" id="ARBA00022989"/>
    </source>
</evidence>
<dbReference type="InterPro" id="IPR006008">
    <property type="entry name" value="YciB"/>
</dbReference>